<dbReference type="Proteomes" id="UP000724874">
    <property type="component" value="Unassembled WGS sequence"/>
</dbReference>
<gene>
    <name evidence="8" type="ORF">CPB84DRAFT_1964014</name>
</gene>
<feature type="region of interest" description="Disordered" evidence="6">
    <location>
        <begin position="510"/>
        <end position="574"/>
    </location>
</feature>
<evidence type="ECO:0000313" key="8">
    <source>
        <dbReference type="EMBL" id="KAF8889515.1"/>
    </source>
</evidence>
<feature type="compositionally biased region" description="Low complexity" evidence="6">
    <location>
        <begin position="266"/>
        <end position="278"/>
    </location>
</feature>
<evidence type="ECO:0000256" key="6">
    <source>
        <dbReference type="SAM" id="MobiDB-lite"/>
    </source>
</evidence>
<evidence type="ECO:0000256" key="5">
    <source>
        <dbReference type="PROSITE-ProRule" id="PRU00042"/>
    </source>
</evidence>
<evidence type="ECO:0000313" key="9">
    <source>
        <dbReference type="Proteomes" id="UP000724874"/>
    </source>
</evidence>
<proteinExistence type="predicted"/>
<evidence type="ECO:0000256" key="1">
    <source>
        <dbReference type="ARBA" id="ARBA00022723"/>
    </source>
</evidence>
<keyword evidence="1" id="KW-0479">Metal-binding</keyword>
<feature type="compositionally biased region" description="Polar residues" evidence="6">
    <location>
        <begin position="66"/>
        <end position="77"/>
    </location>
</feature>
<feature type="region of interest" description="Disordered" evidence="6">
    <location>
        <begin position="90"/>
        <end position="109"/>
    </location>
</feature>
<feature type="region of interest" description="Disordered" evidence="6">
    <location>
        <begin position="30"/>
        <end position="83"/>
    </location>
</feature>
<protein>
    <recommendedName>
        <fullName evidence="7">C2H2-type domain-containing protein</fullName>
    </recommendedName>
</protein>
<dbReference type="PROSITE" id="PS50157">
    <property type="entry name" value="ZINC_FINGER_C2H2_2"/>
    <property type="match status" value="2"/>
</dbReference>
<feature type="region of interest" description="Disordered" evidence="6">
    <location>
        <begin position="204"/>
        <end position="243"/>
    </location>
</feature>
<evidence type="ECO:0000256" key="4">
    <source>
        <dbReference type="ARBA" id="ARBA00022833"/>
    </source>
</evidence>
<reference evidence="8" key="1">
    <citation type="submission" date="2020-11" db="EMBL/GenBank/DDBJ databases">
        <authorList>
            <consortium name="DOE Joint Genome Institute"/>
            <person name="Ahrendt S."/>
            <person name="Riley R."/>
            <person name="Andreopoulos W."/>
            <person name="LaButti K."/>
            <person name="Pangilinan J."/>
            <person name="Ruiz-duenas F.J."/>
            <person name="Barrasa J.M."/>
            <person name="Sanchez-Garcia M."/>
            <person name="Camarero S."/>
            <person name="Miyauchi S."/>
            <person name="Serrano A."/>
            <person name="Linde D."/>
            <person name="Babiker R."/>
            <person name="Drula E."/>
            <person name="Ayuso-Fernandez I."/>
            <person name="Pacheco R."/>
            <person name="Padilla G."/>
            <person name="Ferreira P."/>
            <person name="Barriuso J."/>
            <person name="Kellner H."/>
            <person name="Castanera R."/>
            <person name="Alfaro M."/>
            <person name="Ramirez L."/>
            <person name="Pisabarro A.G."/>
            <person name="Kuo A."/>
            <person name="Tritt A."/>
            <person name="Lipzen A."/>
            <person name="He G."/>
            <person name="Yan M."/>
            <person name="Ng V."/>
            <person name="Cullen D."/>
            <person name="Martin F."/>
            <person name="Rosso M.-N."/>
            <person name="Henrissat B."/>
            <person name="Hibbett D."/>
            <person name="Martinez A.T."/>
            <person name="Grigoriev I.V."/>
        </authorList>
    </citation>
    <scope>NUCLEOTIDE SEQUENCE</scope>
    <source>
        <strain evidence="8">AH 44721</strain>
    </source>
</reference>
<dbReference type="PANTHER" id="PTHR14003">
    <property type="entry name" value="TRANSCRIPTIONAL REPRESSOR PROTEIN YY"/>
    <property type="match status" value="1"/>
</dbReference>
<dbReference type="GO" id="GO:0000785">
    <property type="term" value="C:chromatin"/>
    <property type="evidence" value="ECO:0007669"/>
    <property type="project" value="TreeGrafter"/>
</dbReference>
<dbReference type="PROSITE" id="PS00028">
    <property type="entry name" value="ZINC_FINGER_C2H2_1"/>
    <property type="match status" value="2"/>
</dbReference>
<evidence type="ECO:0000256" key="2">
    <source>
        <dbReference type="ARBA" id="ARBA00022737"/>
    </source>
</evidence>
<feature type="region of interest" description="Disordered" evidence="6">
    <location>
        <begin position="152"/>
        <end position="173"/>
    </location>
</feature>
<dbReference type="PANTHER" id="PTHR14003:SF19">
    <property type="entry name" value="YY2 TRANSCRIPTION FACTOR"/>
    <property type="match status" value="1"/>
</dbReference>
<dbReference type="GO" id="GO:0000978">
    <property type="term" value="F:RNA polymerase II cis-regulatory region sequence-specific DNA binding"/>
    <property type="evidence" value="ECO:0007669"/>
    <property type="project" value="TreeGrafter"/>
</dbReference>
<dbReference type="GO" id="GO:0031519">
    <property type="term" value="C:PcG protein complex"/>
    <property type="evidence" value="ECO:0007669"/>
    <property type="project" value="TreeGrafter"/>
</dbReference>
<feature type="compositionally biased region" description="Acidic residues" evidence="6">
    <location>
        <begin position="374"/>
        <end position="388"/>
    </location>
</feature>
<dbReference type="GO" id="GO:0008270">
    <property type="term" value="F:zinc ion binding"/>
    <property type="evidence" value="ECO:0007669"/>
    <property type="project" value="UniProtKB-KW"/>
</dbReference>
<organism evidence="8 9">
    <name type="scientific">Gymnopilus junonius</name>
    <name type="common">Spectacular rustgill mushroom</name>
    <name type="synonym">Gymnopilus spectabilis subsp. junonius</name>
    <dbReference type="NCBI Taxonomy" id="109634"/>
    <lineage>
        <taxon>Eukaryota</taxon>
        <taxon>Fungi</taxon>
        <taxon>Dikarya</taxon>
        <taxon>Basidiomycota</taxon>
        <taxon>Agaricomycotina</taxon>
        <taxon>Agaricomycetes</taxon>
        <taxon>Agaricomycetidae</taxon>
        <taxon>Agaricales</taxon>
        <taxon>Agaricineae</taxon>
        <taxon>Hymenogastraceae</taxon>
        <taxon>Gymnopilus</taxon>
    </lineage>
</organism>
<dbReference type="AlphaFoldDB" id="A0A9P5NJR9"/>
<feature type="region of interest" description="Disordered" evidence="6">
    <location>
        <begin position="266"/>
        <end position="434"/>
    </location>
</feature>
<feature type="compositionally biased region" description="Polar residues" evidence="6">
    <location>
        <begin position="514"/>
        <end position="527"/>
    </location>
</feature>
<feature type="compositionally biased region" description="Polar residues" evidence="6">
    <location>
        <begin position="97"/>
        <end position="109"/>
    </location>
</feature>
<feature type="compositionally biased region" description="Polar residues" evidence="6">
    <location>
        <begin position="204"/>
        <end position="229"/>
    </location>
</feature>
<name>A0A9P5NJR9_GYMJU</name>
<dbReference type="SMART" id="SM00355">
    <property type="entry name" value="ZnF_C2H2"/>
    <property type="match status" value="2"/>
</dbReference>
<accession>A0A9P5NJR9</accession>
<feature type="domain" description="C2H2-type" evidence="7">
    <location>
        <begin position="607"/>
        <end position="634"/>
    </location>
</feature>
<dbReference type="SUPFAM" id="SSF57667">
    <property type="entry name" value="beta-beta-alpha zinc fingers"/>
    <property type="match status" value="1"/>
</dbReference>
<evidence type="ECO:0000256" key="3">
    <source>
        <dbReference type="ARBA" id="ARBA00022771"/>
    </source>
</evidence>
<dbReference type="InterPro" id="IPR013087">
    <property type="entry name" value="Znf_C2H2_type"/>
</dbReference>
<dbReference type="GO" id="GO:0000981">
    <property type="term" value="F:DNA-binding transcription factor activity, RNA polymerase II-specific"/>
    <property type="evidence" value="ECO:0007669"/>
    <property type="project" value="UniProtKB-ARBA"/>
</dbReference>
<feature type="domain" description="C2H2-type" evidence="7">
    <location>
        <begin position="576"/>
        <end position="606"/>
    </location>
</feature>
<dbReference type="OrthoDB" id="6365676at2759"/>
<feature type="compositionally biased region" description="Polar residues" evidence="6">
    <location>
        <begin position="395"/>
        <end position="405"/>
    </location>
</feature>
<dbReference type="InterPro" id="IPR036236">
    <property type="entry name" value="Znf_C2H2_sf"/>
</dbReference>
<feature type="compositionally biased region" description="Polar residues" evidence="6">
    <location>
        <begin position="30"/>
        <end position="42"/>
    </location>
</feature>
<dbReference type="GO" id="GO:0005667">
    <property type="term" value="C:transcription regulator complex"/>
    <property type="evidence" value="ECO:0007669"/>
    <property type="project" value="TreeGrafter"/>
</dbReference>
<comment type="caution">
    <text evidence="8">The sequence shown here is derived from an EMBL/GenBank/DDBJ whole genome shotgun (WGS) entry which is preliminary data.</text>
</comment>
<dbReference type="EMBL" id="JADNYJ010000079">
    <property type="protein sequence ID" value="KAF8889515.1"/>
    <property type="molecule type" value="Genomic_DNA"/>
</dbReference>
<dbReference type="Pfam" id="PF00096">
    <property type="entry name" value="zf-C2H2"/>
    <property type="match status" value="1"/>
</dbReference>
<dbReference type="Gene3D" id="3.30.160.60">
    <property type="entry name" value="Classic Zinc Finger"/>
    <property type="match status" value="2"/>
</dbReference>
<evidence type="ECO:0000259" key="7">
    <source>
        <dbReference type="PROSITE" id="PS50157"/>
    </source>
</evidence>
<keyword evidence="4" id="KW-0862">Zinc</keyword>
<keyword evidence="2" id="KW-0677">Repeat</keyword>
<feature type="compositionally biased region" description="Low complexity" evidence="6">
    <location>
        <begin position="343"/>
        <end position="355"/>
    </location>
</feature>
<keyword evidence="9" id="KW-1185">Reference proteome</keyword>
<sequence>MDIGMLFDMENLDGGASYSNNDLAALLSDSSPVSRAHSSPRNVRTHLRSIPSFNDPGPTFWPEATSPLSRTSWPSQNDLHDTSPLRNARSTHAIRPGSSNVPLVQYSSSPLRGQPASRIAYTPQTANPPISPTREDISWQMYISSSLSLEFCDTQPSAPRPAGDNTRRRIPDSLSFPFVSLPSSGSSDSPPTTINPALFLQLAPQTSPSHPTSQTAHSIPQQGSASSPWANGPAQPPSHVPAILPDGTYAMPIARSMSINTSPLRSATISAASPTSSPLRDSPLPIAQPKPSPARSGQGLLGWSDADLLQVPSPTRRPKRQRSLSSISPIAGAKRPAKLCPLSSTTASEATASTRSSKRARRSASLRLEHPFEFDLDDDDGLDADGDSDDYRPSRSASPDPTYSSLDHAGFSCDGGSKPLALPRKTTKRNNGKAKGSAALALALITQMGNKSSSGSDLPDDLGVDVENALALYQEGRIGIRKRKNHPIPLPVPVPNLNKKSRGRKVPYVAELSGSASPSINARSGSSGAKDDDAFGFGMNSNARSESLSGRGSRRRSTGSSRSTPVPEDGSGSRSFVCVVPGCGKCFVRGEHLKRHVRCIHTNDKPHPCPYEGCDKSFSRRDNLGQHVRIHLQP</sequence>
<keyword evidence="3 5" id="KW-0863">Zinc-finger</keyword>
<dbReference type="FunFam" id="3.30.160.60:FF:000072">
    <property type="entry name" value="zinc finger protein 143 isoform X1"/>
    <property type="match status" value="1"/>
</dbReference>